<evidence type="ECO:0000313" key="1">
    <source>
        <dbReference type="EMBL" id="RSL30216.1"/>
    </source>
</evidence>
<dbReference type="EMBL" id="RBVX01000041">
    <property type="protein sequence ID" value="RSL30216.1"/>
    <property type="molecule type" value="Genomic_DNA"/>
</dbReference>
<dbReference type="Proteomes" id="UP000275076">
    <property type="component" value="Unassembled WGS sequence"/>
</dbReference>
<dbReference type="RefSeq" id="WP_125561126.1">
    <property type="nucleotide sequence ID" value="NZ_RBVX01000041.1"/>
</dbReference>
<dbReference type="OrthoDB" id="2885467at2"/>
<gene>
    <name evidence="1" type="ORF">D7Z54_27390</name>
</gene>
<dbReference type="AlphaFoldDB" id="A0A3R9QP26"/>
<reference evidence="1 2" key="1">
    <citation type="submission" date="2018-10" db="EMBL/GenBank/DDBJ databases">
        <title>Draft genome sequence of Bacillus salarius IM0101, isolated from a hypersaline soil in Inner Mongolia, China.</title>
        <authorList>
            <person name="Yamprayoonswat W."/>
            <person name="Boonvisut S."/>
            <person name="Jumpathong W."/>
            <person name="Sittihan S."/>
            <person name="Ruangsuj P."/>
            <person name="Wanthongcharoen S."/>
            <person name="Thongpramul N."/>
            <person name="Pimmason S."/>
            <person name="Yu B."/>
            <person name="Yasawong M."/>
        </authorList>
    </citation>
    <scope>NUCLEOTIDE SEQUENCE [LARGE SCALE GENOMIC DNA]</scope>
    <source>
        <strain evidence="1 2">IM0101</strain>
    </source>
</reference>
<evidence type="ECO:0000313" key="2">
    <source>
        <dbReference type="Proteomes" id="UP000275076"/>
    </source>
</evidence>
<accession>A0A3R9QP26</accession>
<comment type="caution">
    <text evidence="1">The sequence shown here is derived from an EMBL/GenBank/DDBJ whole genome shotgun (WGS) entry which is preliminary data.</text>
</comment>
<protein>
    <submittedName>
        <fullName evidence="1">Uncharacterized protein</fullName>
    </submittedName>
</protein>
<keyword evidence="2" id="KW-1185">Reference proteome</keyword>
<name>A0A3R9QP26_9BACI</name>
<organism evidence="1 2">
    <name type="scientific">Salibacterium salarium</name>
    <dbReference type="NCBI Taxonomy" id="284579"/>
    <lineage>
        <taxon>Bacteria</taxon>
        <taxon>Bacillati</taxon>
        <taxon>Bacillota</taxon>
        <taxon>Bacilli</taxon>
        <taxon>Bacillales</taxon>
        <taxon>Bacillaceae</taxon>
    </lineage>
</organism>
<proteinExistence type="predicted"/>
<sequence length="79" mass="9162">MGYVAPVKNETAVNYGSRMVETEPAVAKIDKIPATMFPPVREEDERNAYRHEQEMDVMTKRREIEQKLYGKGRQFDVDA</sequence>